<reference evidence="1" key="2">
    <citation type="submission" date="2018-03" db="EMBL/GenBank/DDBJ databases">
        <title>The Triticum urartu genome reveals the dynamic nature of wheat genome evolution.</title>
        <authorList>
            <person name="Ling H."/>
            <person name="Ma B."/>
            <person name="Shi X."/>
            <person name="Liu H."/>
            <person name="Dong L."/>
            <person name="Sun H."/>
            <person name="Cao Y."/>
            <person name="Gao Q."/>
            <person name="Zheng S."/>
            <person name="Li Y."/>
            <person name="Yu Y."/>
            <person name="Du H."/>
            <person name="Qi M."/>
            <person name="Li Y."/>
            <person name="Yu H."/>
            <person name="Cui Y."/>
            <person name="Wang N."/>
            <person name="Chen C."/>
            <person name="Wu H."/>
            <person name="Zhao Y."/>
            <person name="Zhang J."/>
            <person name="Li Y."/>
            <person name="Zhou W."/>
            <person name="Zhang B."/>
            <person name="Hu W."/>
            <person name="Eijk M."/>
            <person name="Tang J."/>
            <person name="Witsenboer H."/>
            <person name="Zhao S."/>
            <person name="Li Z."/>
            <person name="Zhang A."/>
            <person name="Wang D."/>
            <person name="Liang C."/>
        </authorList>
    </citation>
    <scope>NUCLEOTIDE SEQUENCE [LARGE SCALE GENOMIC DNA]</scope>
    <source>
        <strain evidence="1">cv. G1812</strain>
    </source>
</reference>
<dbReference type="Proteomes" id="UP000015106">
    <property type="component" value="Chromosome 2"/>
</dbReference>
<proteinExistence type="predicted"/>
<dbReference type="Gramene" id="TuG1812G0200002692.01.T01">
    <property type="protein sequence ID" value="TuG1812G0200002692.01.T01"/>
    <property type="gene ID" value="TuG1812G0200002692.01"/>
</dbReference>
<reference evidence="1" key="3">
    <citation type="submission" date="2022-06" db="UniProtKB">
        <authorList>
            <consortium name="EnsemblPlants"/>
        </authorList>
    </citation>
    <scope>IDENTIFICATION</scope>
</reference>
<protein>
    <submittedName>
        <fullName evidence="1">Uncharacterized protein</fullName>
    </submittedName>
</protein>
<evidence type="ECO:0000313" key="2">
    <source>
        <dbReference type="Proteomes" id="UP000015106"/>
    </source>
</evidence>
<organism evidence="1 2">
    <name type="scientific">Triticum urartu</name>
    <name type="common">Red wild einkorn</name>
    <name type="synonym">Crithodium urartu</name>
    <dbReference type="NCBI Taxonomy" id="4572"/>
    <lineage>
        <taxon>Eukaryota</taxon>
        <taxon>Viridiplantae</taxon>
        <taxon>Streptophyta</taxon>
        <taxon>Embryophyta</taxon>
        <taxon>Tracheophyta</taxon>
        <taxon>Spermatophyta</taxon>
        <taxon>Magnoliopsida</taxon>
        <taxon>Liliopsida</taxon>
        <taxon>Poales</taxon>
        <taxon>Poaceae</taxon>
        <taxon>BOP clade</taxon>
        <taxon>Pooideae</taxon>
        <taxon>Triticodae</taxon>
        <taxon>Triticeae</taxon>
        <taxon>Triticinae</taxon>
        <taxon>Triticum</taxon>
    </lineage>
</organism>
<name>A0A8R7PEN3_TRIUA</name>
<reference evidence="2" key="1">
    <citation type="journal article" date="2013" name="Nature">
        <title>Draft genome of the wheat A-genome progenitor Triticum urartu.</title>
        <authorList>
            <person name="Ling H.Q."/>
            <person name="Zhao S."/>
            <person name="Liu D."/>
            <person name="Wang J."/>
            <person name="Sun H."/>
            <person name="Zhang C."/>
            <person name="Fan H."/>
            <person name="Li D."/>
            <person name="Dong L."/>
            <person name="Tao Y."/>
            <person name="Gao C."/>
            <person name="Wu H."/>
            <person name="Li Y."/>
            <person name="Cui Y."/>
            <person name="Guo X."/>
            <person name="Zheng S."/>
            <person name="Wang B."/>
            <person name="Yu K."/>
            <person name="Liang Q."/>
            <person name="Yang W."/>
            <person name="Lou X."/>
            <person name="Chen J."/>
            <person name="Feng M."/>
            <person name="Jian J."/>
            <person name="Zhang X."/>
            <person name="Luo G."/>
            <person name="Jiang Y."/>
            <person name="Liu J."/>
            <person name="Wang Z."/>
            <person name="Sha Y."/>
            <person name="Zhang B."/>
            <person name="Wu H."/>
            <person name="Tang D."/>
            <person name="Shen Q."/>
            <person name="Xue P."/>
            <person name="Zou S."/>
            <person name="Wang X."/>
            <person name="Liu X."/>
            <person name="Wang F."/>
            <person name="Yang Y."/>
            <person name="An X."/>
            <person name="Dong Z."/>
            <person name="Zhang K."/>
            <person name="Zhang X."/>
            <person name="Luo M.C."/>
            <person name="Dvorak J."/>
            <person name="Tong Y."/>
            <person name="Wang J."/>
            <person name="Yang H."/>
            <person name="Li Z."/>
            <person name="Wang D."/>
            <person name="Zhang A."/>
            <person name="Wang J."/>
        </authorList>
    </citation>
    <scope>NUCLEOTIDE SEQUENCE</scope>
    <source>
        <strain evidence="2">cv. G1812</strain>
    </source>
</reference>
<dbReference type="AlphaFoldDB" id="A0A8R7PEN3"/>
<accession>A0A8R7PEN3</accession>
<evidence type="ECO:0000313" key="1">
    <source>
        <dbReference type="EnsemblPlants" id="TuG1812G0200002692.01.T01"/>
    </source>
</evidence>
<sequence length="121" mass="13678">MGWVVPCRCNGELSVEGTVLGIRGTMAYGATSSVYLFGQQLYMLPKTLTEGTYIHTYMRYPCQNKVKYVMDWIHTQLGHEPTFSQKLGAPFPLNFCVFSSRRCSDAVYAHAHMALSVSKWL</sequence>
<keyword evidence="2" id="KW-1185">Reference proteome</keyword>
<dbReference type="EnsemblPlants" id="TuG1812G0200002692.01.T01">
    <property type="protein sequence ID" value="TuG1812G0200002692.01.T01"/>
    <property type="gene ID" value="TuG1812G0200002692.01"/>
</dbReference>